<evidence type="ECO:0000256" key="1">
    <source>
        <dbReference type="SAM" id="MobiDB-lite"/>
    </source>
</evidence>
<feature type="region of interest" description="Disordered" evidence="1">
    <location>
        <begin position="512"/>
        <end position="587"/>
    </location>
</feature>
<feature type="compositionally biased region" description="Basic and acidic residues" evidence="1">
    <location>
        <begin position="625"/>
        <end position="644"/>
    </location>
</feature>
<evidence type="ECO:0000313" key="2">
    <source>
        <dbReference type="EMBL" id="EFJ06940.1"/>
    </source>
</evidence>
<feature type="region of interest" description="Disordered" evidence="1">
    <location>
        <begin position="616"/>
        <end position="687"/>
    </location>
</feature>
<protein>
    <submittedName>
        <fullName evidence="2">Uncharacterized protein</fullName>
    </submittedName>
</protein>
<feature type="compositionally biased region" description="Acidic residues" evidence="1">
    <location>
        <begin position="645"/>
        <end position="665"/>
    </location>
</feature>
<accession>D8T8S1</accession>
<feature type="compositionally biased region" description="Acidic residues" evidence="1">
    <location>
        <begin position="435"/>
        <end position="479"/>
    </location>
</feature>
<keyword evidence="3" id="KW-1185">Reference proteome</keyword>
<dbReference type="KEGG" id="smo:SELMODRAFT_430227"/>
<feature type="region of interest" description="Disordered" evidence="1">
    <location>
        <begin position="327"/>
        <end position="347"/>
    </location>
</feature>
<dbReference type="Proteomes" id="UP000001514">
    <property type="component" value="Unassembled WGS sequence"/>
</dbReference>
<feature type="region of interest" description="Disordered" evidence="1">
    <location>
        <begin position="369"/>
        <end position="389"/>
    </location>
</feature>
<organism evidence="3">
    <name type="scientific">Selaginella moellendorffii</name>
    <name type="common">Spikemoss</name>
    <dbReference type="NCBI Taxonomy" id="88036"/>
    <lineage>
        <taxon>Eukaryota</taxon>
        <taxon>Viridiplantae</taxon>
        <taxon>Streptophyta</taxon>
        <taxon>Embryophyta</taxon>
        <taxon>Tracheophyta</taxon>
        <taxon>Lycopodiopsida</taxon>
        <taxon>Selaginellales</taxon>
        <taxon>Selaginellaceae</taxon>
        <taxon>Selaginella</taxon>
    </lineage>
</organism>
<reference evidence="2 3" key="1">
    <citation type="journal article" date="2011" name="Science">
        <title>The Selaginella genome identifies genetic changes associated with the evolution of vascular plants.</title>
        <authorList>
            <person name="Banks J.A."/>
            <person name="Nishiyama T."/>
            <person name="Hasebe M."/>
            <person name="Bowman J.L."/>
            <person name="Gribskov M."/>
            <person name="dePamphilis C."/>
            <person name="Albert V.A."/>
            <person name="Aono N."/>
            <person name="Aoyama T."/>
            <person name="Ambrose B.A."/>
            <person name="Ashton N.W."/>
            <person name="Axtell M.J."/>
            <person name="Barker E."/>
            <person name="Barker M.S."/>
            <person name="Bennetzen J.L."/>
            <person name="Bonawitz N.D."/>
            <person name="Chapple C."/>
            <person name="Cheng C."/>
            <person name="Correa L.G."/>
            <person name="Dacre M."/>
            <person name="DeBarry J."/>
            <person name="Dreyer I."/>
            <person name="Elias M."/>
            <person name="Engstrom E.M."/>
            <person name="Estelle M."/>
            <person name="Feng L."/>
            <person name="Finet C."/>
            <person name="Floyd S.K."/>
            <person name="Frommer W.B."/>
            <person name="Fujita T."/>
            <person name="Gramzow L."/>
            <person name="Gutensohn M."/>
            <person name="Harholt J."/>
            <person name="Hattori M."/>
            <person name="Heyl A."/>
            <person name="Hirai T."/>
            <person name="Hiwatashi Y."/>
            <person name="Ishikawa M."/>
            <person name="Iwata M."/>
            <person name="Karol K.G."/>
            <person name="Koehler B."/>
            <person name="Kolukisaoglu U."/>
            <person name="Kubo M."/>
            <person name="Kurata T."/>
            <person name="Lalonde S."/>
            <person name="Li K."/>
            <person name="Li Y."/>
            <person name="Litt A."/>
            <person name="Lyons E."/>
            <person name="Manning G."/>
            <person name="Maruyama T."/>
            <person name="Michael T.P."/>
            <person name="Mikami K."/>
            <person name="Miyazaki S."/>
            <person name="Morinaga S."/>
            <person name="Murata T."/>
            <person name="Mueller-Roeber B."/>
            <person name="Nelson D.R."/>
            <person name="Obara M."/>
            <person name="Oguri Y."/>
            <person name="Olmstead R.G."/>
            <person name="Onodera N."/>
            <person name="Petersen B.L."/>
            <person name="Pils B."/>
            <person name="Prigge M."/>
            <person name="Rensing S.A."/>
            <person name="Riano-Pachon D.M."/>
            <person name="Roberts A.W."/>
            <person name="Sato Y."/>
            <person name="Scheller H.V."/>
            <person name="Schulz B."/>
            <person name="Schulz C."/>
            <person name="Shakirov E.V."/>
            <person name="Shibagaki N."/>
            <person name="Shinohara N."/>
            <person name="Shippen D.E."/>
            <person name="Soerensen I."/>
            <person name="Sotooka R."/>
            <person name="Sugimoto N."/>
            <person name="Sugita M."/>
            <person name="Sumikawa N."/>
            <person name="Tanurdzic M."/>
            <person name="Theissen G."/>
            <person name="Ulvskov P."/>
            <person name="Wakazuki S."/>
            <person name="Weng J.K."/>
            <person name="Willats W.W."/>
            <person name="Wipf D."/>
            <person name="Wolf P.G."/>
            <person name="Yang L."/>
            <person name="Zimmer A.D."/>
            <person name="Zhu Q."/>
            <person name="Mitros T."/>
            <person name="Hellsten U."/>
            <person name="Loque D."/>
            <person name="Otillar R."/>
            <person name="Salamov A."/>
            <person name="Schmutz J."/>
            <person name="Shapiro H."/>
            <person name="Lindquist E."/>
            <person name="Lucas S."/>
            <person name="Rokhsar D."/>
            <person name="Grigoriev I.V."/>
        </authorList>
    </citation>
    <scope>NUCLEOTIDE SEQUENCE [LARGE SCALE GENOMIC DNA]</scope>
</reference>
<dbReference type="InParanoid" id="D8T8S1"/>
<feature type="region of interest" description="Disordered" evidence="1">
    <location>
        <begin position="406"/>
        <end position="491"/>
    </location>
</feature>
<name>D8T8S1_SELML</name>
<dbReference type="Gramene" id="EFJ06940">
    <property type="protein sequence ID" value="EFJ06940"/>
    <property type="gene ID" value="SELMODRAFT_430227"/>
</dbReference>
<feature type="compositionally biased region" description="Acidic residues" evidence="1">
    <location>
        <begin position="540"/>
        <end position="560"/>
    </location>
</feature>
<feature type="compositionally biased region" description="Basic and acidic residues" evidence="1">
    <location>
        <begin position="520"/>
        <end position="539"/>
    </location>
</feature>
<dbReference type="EMBL" id="GL377691">
    <property type="protein sequence ID" value="EFJ06940.1"/>
    <property type="molecule type" value="Genomic_DNA"/>
</dbReference>
<feature type="compositionally biased region" description="Acidic residues" evidence="1">
    <location>
        <begin position="410"/>
        <end position="424"/>
    </location>
</feature>
<feature type="region of interest" description="Disordered" evidence="1">
    <location>
        <begin position="45"/>
        <end position="69"/>
    </location>
</feature>
<feature type="region of interest" description="Disordered" evidence="1">
    <location>
        <begin position="795"/>
        <end position="817"/>
    </location>
</feature>
<dbReference type="HOGENOM" id="CLU_279575_0_0_1"/>
<dbReference type="eggNOG" id="KOG1808">
    <property type="taxonomic scope" value="Eukaryota"/>
</dbReference>
<sequence length="1127" mass="124574">MAGGRLGEPWKRRRIAAPVASEMGEIHATELELLGEAAAVGNEAVTTSFSDSGPVVTDDPARTSLPRSSSSIQLPAVAAEDQVFVPSDPGSGFDHLGDIQRSHARIGGEAATDDPFPSFGSLTSFADLSSFQRSSTLAIAAKVEAFEQPGSTAQDFSPVGVVAATLVPAVAAKDQAFGASSPGSGLRGIQSHAAISGEAATGDYGPVATDDPTSLSASDSNVQVWEATQDFSLGEIADAIVRNYFDGKLPRDSARPAEAIMRNYFDGTPSWDSDRAQVSPVRMTSASLGDLYGRLEFYQTVRVAQAVEMVAHSFGDFHKGAPLEAEDHAAREEEKDHETGQEDDVDEDEFAQIEEDPRVDDAQCDRLESKDDEAVEIQVPAHQFPRDDDPAEIQISWDEAVQELLRDGTESESMEEVREEDEHAEIEAEDHAAREEEEEDNKAGEADDVDEDEFAQIEEDAGVDDAQCDGLESEDDEAAEIQVPAHKFPQDDDLAEIQISWDEAMQELVRDSTASLEGMEEARQEDEHAVIEAEDHAAREEEEEDNKAGEADDVDEDEFAQIEKDAGVDDAQCDGLESEDDEAAEIQVLAHQFPQDDDLAEIQISWDEAMQELVRDSTASLEGMEEARQEDEHAVIEAEDHAAREEEEEDNKAGEADDVDEDEFAQIEKDAGVDDAQCDGLESEDDEAAEIQVLAHQFPQDDDLAEIQISWDEVMQELVQDSTASLEGMEEVRQEDEHAVIEADDHAVREEEEEEDEDVVVDEDFAQIEEYDPGVDDDQCDWLKSEDDEAEVDNWIVEPKEDKDPTGGAAVPDLDEQAKDDYLVAVPYQTLEPEDQLVAVAPRDPSMDEESNDDDLVVAANAATVPDPEAPAAVEPDFYEQFSPDFWALPRSYDQFLDNLFLQTTLLFDLMYDRLCALRLHCCKPQCHYIVAKLDKKMAEGWVDKSDEELIANLKKVVEGIPSPQHAQSRLSDAMRLFDVTASLADLVLAWFLIRLGNDEEKSLDWLVYSEKKAMVDRHAGGRGQFENLLFFFFQNVKIFDPPSPERIEKLCAWFYVLPKVEFRGIDITSAVRQILVTSELGEIMELAKQGQFQVANPLPKKVVTSSWLGEIILYLANAKDYLSIPL</sequence>
<feature type="compositionally biased region" description="Basic and acidic residues" evidence="1">
    <location>
        <begin position="327"/>
        <end position="340"/>
    </location>
</feature>
<feature type="compositionally biased region" description="Basic and acidic residues" evidence="1">
    <location>
        <begin position="425"/>
        <end position="434"/>
    </location>
</feature>
<proteinExistence type="predicted"/>
<evidence type="ECO:0000313" key="3">
    <source>
        <dbReference type="Proteomes" id="UP000001514"/>
    </source>
</evidence>
<gene>
    <name evidence="2" type="ORF">SELMODRAFT_430227</name>
</gene>
<dbReference type="AlphaFoldDB" id="D8T8S1"/>
<dbReference type="STRING" id="88036.D8T8S1"/>